<evidence type="ECO:0000313" key="2">
    <source>
        <dbReference type="EMBL" id="PNH04635.1"/>
    </source>
</evidence>
<feature type="region of interest" description="Disordered" evidence="1">
    <location>
        <begin position="80"/>
        <end position="203"/>
    </location>
</feature>
<gene>
    <name evidence="2" type="ORF">TSOC_009176</name>
</gene>
<feature type="compositionally biased region" description="Low complexity" evidence="1">
    <location>
        <begin position="112"/>
        <end position="128"/>
    </location>
</feature>
<comment type="caution">
    <text evidence="2">The sequence shown here is derived from an EMBL/GenBank/DDBJ whole genome shotgun (WGS) entry which is preliminary data.</text>
</comment>
<accession>A0A2J7ZWK9</accession>
<feature type="compositionally biased region" description="Pro residues" evidence="1">
    <location>
        <begin position="173"/>
        <end position="198"/>
    </location>
</feature>
<feature type="compositionally biased region" description="Polar residues" evidence="1">
    <location>
        <begin position="49"/>
        <end position="60"/>
    </location>
</feature>
<dbReference type="EMBL" id="PGGS01000372">
    <property type="protein sequence ID" value="PNH04635.1"/>
    <property type="molecule type" value="Genomic_DNA"/>
</dbReference>
<protein>
    <submittedName>
        <fullName evidence="2">Uncharacterized protein</fullName>
    </submittedName>
</protein>
<evidence type="ECO:0000313" key="3">
    <source>
        <dbReference type="Proteomes" id="UP000236333"/>
    </source>
</evidence>
<organism evidence="2 3">
    <name type="scientific">Tetrabaena socialis</name>
    <dbReference type="NCBI Taxonomy" id="47790"/>
    <lineage>
        <taxon>Eukaryota</taxon>
        <taxon>Viridiplantae</taxon>
        <taxon>Chlorophyta</taxon>
        <taxon>core chlorophytes</taxon>
        <taxon>Chlorophyceae</taxon>
        <taxon>CS clade</taxon>
        <taxon>Chlamydomonadales</taxon>
        <taxon>Tetrabaenaceae</taxon>
        <taxon>Tetrabaena</taxon>
    </lineage>
</organism>
<keyword evidence="3" id="KW-1185">Reference proteome</keyword>
<name>A0A2J7ZWK9_9CHLO</name>
<reference evidence="2 3" key="1">
    <citation type="journal article" date="2017" name="Mol. Biol. Evol.">
        <title>The 4-celled Tetrabaena socialis nuclear genome reveals the essential components for genetic control of cell number at the origin of multicellularity in the volvocine lineage.</title>
        <authorList>
            <person name="Featherston J."/>
            <person name="Arakaki Y."/>
            <person name="Hanschen E.R."/>
            <person name="Ferris P.J."/>
            <person name="Michod R.E."/>
            <person name="Olson B.J.S.C."/>
            <person name="Nozaki H."/>
            <person name="Durand P.M."/>
        </authorList>
    </citation>
    <scope>NUCLEOTIDE SEQUENCE [LARGE SCALE GENOMIC DNA]</scope>
    <source>
        <strain evidence="2 3">NIES-571</strain>
    </source>
</reference>
<feature type="region of interest" description="Disordered" evidence="1">
    <location>
        <begin position="40"/>
        <end position="60"/>
    </location>
</feature>
<dbReference type="AlphaFoldDB" id="A0A2J7ZWK9"/>
<dbReference type="Proteomes" id="UP000236333">
    <property type="component" value="Unassembled WGS sequence"/>
</dbReference>
<feature type="compositionally biased region" description="Low complexity" evidence="1">
    <location>
        <begin position="95"/>
        <end position="104"/>
    </location>
</feature>
<evidence type="ECO:0000256" key="1">
    <source>
        <dbReference type="SAM" id="MobiDB-lite"/>
    </source>
</evidence>
<sequence>MQRSGASFLLRSDEDLAEVLRNEDLKPIIKFHLATLRSLGGVPPEWQPSAPSSADSSTRLSYRKDQAKFLAEVQVRIRELEYGDAPRRPGAVRRGTIAPDDPAGAGPPGPIDDPTGAGIADVPGAGPIAGPPRPMVDDLGAIPIAGPPSPVAGALDDPTGTGIAEVPRAGPAAGPPAAGPPAAGPPGSPSSTPPPPARRPSMEAQLAARRTELHAHRMTLLHAWIAARQAGAVAEAPPQPLGVAMGVPAGQPRPYIV</sequence>
<proteinExistence type="predicted"/>